<evidence type="ECO:0000313" key="6">
    <source>
        <dbReference type="EMBL" id="RGE65559.1"/>
    </source>
</evidence>
<dbReference type="PROSITE" id="PS00041">
    <property type="entry name" value="HTH_ARAC_FAMILY_1"/>
    <property type="match status" value="1"/>
</dbReference>
<reference evidence="6 7" key="1">
    <citation type="submission" date="2018-08" db="EMBL/GenBank/DDBJ databases">
        <title>A genome reference for cultivated species of the human gut microbiota.</title>
        <authorList>
            <person name="Zou Y."/>
            <person name="Xue W."/>
            <person name="Luo G."/>
        </authorList>
    </citation>
    <scope>NUCLEOTIDE SEQUENCE [LARGE SCALE GENOMIC DNA]</scope>
    <source>
        <strain evidence="6 7">AF26-4BH</strain>
    </source>
</reference>
<dbReference type="AlphaFoldDB" id="A0A3E3IER9"/>
<keyword evidence="2" id="KW-0238">DNA-binding</keyword>
<feature type="transmembrane region" description="Helical" evidence="4">
    <location>
        <begin position="301"/>
        <end position="324"/>
    </location>
</feature>
<dbReference type="SMART" id="SM00342">
    <property type="entry name" value="HTH_ARAC"/>
    <property type="match status" value="1"/>
</dbReference>
<protein>
    <submittedName>
        <fullName evidence="6">AraC family transcriptional regulator</fullName>
    </submittedName>
</protein>
<feature type="domain" description="HTH araC/xylS-type" evidence="5">
    <location>
        <begin position="671"/>
        <end position="770"/>
    </location>
</feature>
<dbReference type="EMBL" id="QVLU01000034">
    <property type="protein sequence ID" value="RGE65559.1"/>
    <property type="molecule type" value="Genomic_DNA"/>
</dbReference>
<evidence type="ECO:0000256" key="3">
    <source>
        <dbReference type="ARBA" id="ARBA00023163"/>
    </source>
</evidence>
<dbReference type="PROSITE" id="PS01124">
    <property type="entry name" value="HTH_ARAC_FAMILY_2"/>
    <property type="match status" value="1"/>
</dbReference>
<dbReference type="InterPro" id="IPR018062">
    <property type="entry name" value="HTH_AraC-typ_CS"/>
</dbReference>
<keyword evidence="4" id="KW-0812">Transmembrane</keyword>
<dbReference type="GO" id="GO:0003700">
    <property type="term" value="F:DNA-binding transcription factor activity"/>
    <property type="evidence" value="ECO:0007669"/>
    <property type="project" value="InterPro"/>
</dbReference>
<name>A0A3E3IER9_9FIRM</name>
<evidence type="ECO:0000256" key="1">
    <source>
        <dbReference type="ARBA" id="ARBA00023015"/>
    </source>
</evidence>
<dbReference type="PANTHER" id="PTHR43280:SF2">
    <property type="entry name" value="HTH-TYPE TRANSCRIPTIONAL REGULATOR EXSA"/>
    <property type="match status" value="1"/>
</dbReference>
<dbReference type="SUPFAM" id="SSF46689">
    <property type="entry name" value="Homeodomain-like"/>
    <property type="match status" value="1"/>
</dbReference>
<dbReference type="Proteomes" id="UP000261166">
    <property type="component" value="Unassembled WGS sequence"/>
</dbReference>
<proteinExistence type="predicted"/>
<dbReference type="InterPro" id="IPR009057">
    <property type="entry name" value="Homeodomain-like_sf"/>
</dbReference>
<evidence type="ECO:0000259" key="5">
    <source>
        <dbReference type="PROSITE" id="PS01124"/>
    </source>
</evidence>
<dbReference type="PANTHER" id="PTHR43280">
    <property type="entry name" value="ARAC-FAMILY TRANSCRIPTIONAL REGULATOR"/>
    <property type="match status" value="1"/>
</dbReference>
<keyword evidence="1" id="KW-0805">Transcription regulation</keyword>
<dbReference type="RefSeq" id="WP_025489492.1">
    <property type="nucleotide sequence ID" value="NZ_JBKVAZ010000002.1"/>
</dbReference>
<evidence type="ECO:0000256" key="2">
    <source>
        <dbReference type="ARBA" id="ARBA00023125"/>
    </source>
</evidence>
<dbReference type="Gene3D" id="1.10.10.60">
    <property type="entry name" value="Homeodomain-like"/>
    <property type="match status" value="2"/>
</dbReference>
<sequence length="777" mass="91005">MRYKIKFRRNYKYLYKIVAFLLLFLTIFILPFSLIIQRKAETEMSNNIKKANEKVLQQIFHDYEYYKEYIAALCLTIYSRNDVMALMYNHELSYMDVHATMRSLDTNIVNAQPSVLSVSIYNGKRKEWYSTEKRGVDYYNEDSMFVVNTDELTRLTPIFRKIKVSEQPEAYSYAFSYLMFEYENPGKDASLVIINQNADWLVGALTQVSKNNGGAKAYLVGKDGTVFSHEEMGEAKELELLNECIEKIHNGELQNSYGNYLAKDESRLVSYLCVNNYGDVLILLQDCEEVFQDINNIRRSMFVITSICAFLGVLIICFFSKILYKPVDKLIKYTEEMKELPELLKKKNGSEFQRLQEILEYSAKKNQILQQQKVVNDDILRKLLLGRLLCDTDESVWDDYKKVLPNAPFSVQKFWNLTVVIVKLNEFEKNKYDFKTSDEELLLYSVGNVCMEMLGTEYFVESTRQNEMETIFVLNRKLKEDKQYTLVKILEEVKAFCRENLDIELSIAMSGSANDIRELAELYKEAQDCMKYRLIYGDENILRKIICGENMKNNAMSCSAESKKRLLEALRIRKPDKIEIELENIEKEIAKLNCDYILFAVTEIITLIYTCLNDIYELRSKGKRIDFNRFSRLILEKDKLSDMFESLKKIVFGTFYYEDEVCSEEEPHFLHLVIEYIEKNYTDINLSLQNIADYMTLSPRSLSKKFKQCTDISVNDYILNYRMKQAAILLTDSNVSIKKVAESVGIINENYFYQLFKKQFGCTPREFKLNGGKIKHV</sequence>
<accession>A0A3E3IER9</accession>
<organism evidence="6 7">
    <name type="scientific">Eisenbergiella massiliensis</name>
    <dbReference type="NCBI Taxonomy" id="1720294"/>
    <lineage>
        <taxon>Bacteria</taxon>
        <taxon>Bacillati</taxon>
        <taxon>Bacillota</taxon>
        <taxon>Clostridia</taxon>
        <taxon>Lachnospirales</taxon>
        <taxon>Lachnospiraceae</taxon>
        <taxon>Eisenbergiella</taxon>
    </lineage>
</organism>
<keyword evidence="4" id="KW-1133">Transmembrane helix</keyword>
<dbReference type="OrthoDB" id="9772063at2"/>
<keyword evidence="3" id="KW-0804">Transcription</keyword>
<feature type="transmembrane region" description="Helical" evidence="4">
    <location>
        <begin position="12"/>
        <end position="36"/>
    </location>
</feature>
<dbReference type="GO" id="GO:0043565">
    <property type="term" value="F:sequence-specific DNA binding"/>
    <property type="evidence" value="ECO:0007669"/>
    <property type="project" value="InterPro"/>
</dbReference>
<comment type="caution">
    <text evidence="6">The sequence shown here is derived from an EMBL/GenBank/DDBJ whole genome shotgun (WGS) entry which is preliminary data.</text>
</comment>
<evidence type="ECO:0000256" key="4">
    <source>
        <dbReference type="SAM" id="Phobius"/>
    </source>
</evidence>
<dbReference type="Pfam" id="PF12833">
    <property type="entry name" value="HTH_18"/>
    <property type="match status" value="1"/>
</dbReference>
<dbReference type="InterPro" id="IPR018060">
    <property type="entry name" value="HTH_AraC"/>
</dbReference>
<evidence type="ECO:0000313" key="7">
    <source>
        <dbReference type="Proteomes" id="UP000261166"/>
    </source>
</evidence>
<gene>
    <name evidence="6" type="ORF">DWY69_25870</name>
</gene>
<keyword evidence="4" id="KW-0472">Membrane</keyword>